<feature type="non-terminal residue" evidence="3">
    <location>
        <position position="1"/>
    </location>
</feature>
<feature type="transmembrane region" description="Helical" evidence="2">
    <location>
        <begin position="143"/>
        <end position="165"/>
    </location>
</feature>
<name>A0A9W8IT88_9AGAR</name>
<feature type="transmembrane region" description="Helical" evidence="2">
    <location>
        <begin position="256"/>
        <end position="276"/>
    </location>
</feature>
<evidence type="ECO:0000313" key="3">
    <source>
        <dbReference type="EMBL" id="KAJ2921394.1"/>
    </source>
</evidence>
<feature type="transmembrane region" description="Helical" evidence="2">
    <location>
        <begin position="224"/>
        <end position="250"/>
    </location>
</feature>
<feature type="transmembrane region" description="Helical" evidence="2">
    <location>
        <begin position="185"/>
        <end position="204"/>
    </location>
</feature>
<feature type="compositionally biased region" description="Polar residues" evidence="1">
    <location>
        <begin position="331"/>
        <end position="352"/>
    </location>
</feature>
<feature type="transmembrane region" description="Helical" evidence="2">
    <location>
        <begin position="112"/>
        <end position="131"/>
    </location>
</feature>
<protein>
    <submittedName>
        <fullName evidence="3">Uncharacterized protein</fullName>
    </submittedName>
</protein>
<keyword evidence="2" id="KW-1133">Transmembrane helix</keyword>
<feature type="region of interest" description="Disordered" evidence="1">
    <location>
        <begin position="329"/>
        <end position="352"/>
    </location>
</feature>
<evidence type="ECO:0000256" key="1">
    <source>
        <dbReference type="SAM" id="MobiDB-lite"/>
    </source>
</evidence>
<keyword evidence="4" id="KW-1185">Reference proteome</keyword>
<gene>
    <name evidence="3" type="ORF">H1R20_g15705</name>
</gene>
<feature type="transmembrane region" description="Helical" evidence="2">
    <location>
        <begin position="23"/>
        <end position="49"/>
    </location>
</feature>
<proteinExistence type="predicted"/>
<dbReference type="EMBL" id="JANBPK010001612">
    <property type="protein sequence ID" value="KAJ2921394.1"/>
    <property type="molecule type" value="Genomic_DNA"/>
</dbReference>
<dbReference type="OrthoDB" id="3346544at2759"/>
<dbReference type="AlphaFoldDB" id="A0A9W8IT88"/>
<comment type="caution">
    <text evidence="3">The sequence shown here is derived from an EMBL/GenBank/DDBJ whole genome shotgun (WGS) entry which is preliminary data.</text>
</comment>
<organism evidence="3 4">
    <name type="scientific">Candolleomyces eurysporus</name>
    <dbReference type="NCBI Taxonomy" id="2828524"/>
    <lineage>
        <taxon>Eukaryota</taxon>
        <taxon>Fungi</taxon>
        <taxon>Dikarya</taxon>
        <taxon>Basidiomycota</taxon>
        <taxon>Agaricomycotina</taxon>
        <taxon>Agaricomycetes</taxon>
        <taxon>Agaricomycetidae</taxon>
        <taxon>Agaricales</taxon>
        <taxon>Agaricineae</taxon>
        <taxon>Psathyrellaceae</taxon>
        <taxon>Candolleomyces</taxon>
    </lineage>
</organism>
<accession>A0A9W8IT88</accession>
<evidence type="ECO:0000313" key="4">
    <source>
        <dbReference type="Proteomes" id="UP001140091"/>
    </source>
</evidence>
<reference evidence="3" key="1">
    <citation type="submission" date="2022-06" db="EMBL/GenBank/DDBJ databases">
        <title>Genome Sequence of Candolleomyces eurysporus.</title>
        <authorList>
            <person name="Buettner E."/>
        </authorList>
    </citation>
    <scope>NUCLEOTIDE SEQUENCE</scope>
    <source>
        <strain evidence="3">VTCC 930004</strain>
    </source>
</reference>
<dbReference type="Proteomes" id="UP001140091">
    <property type="component" value="Unassembled WGS sequence"/>
</dbReference>
<evidence type="ECO:0000256" key="2">
    <source>
        <dbReference type="SAM" id="Phobius"/>
    </source>
</evidence>
<feature type="transmembrane region" description="Helical" evidence="2">
    <location>
        <begin position="69"/>
        <end position="92"/>
    </location>
</feature>
<keyword evidence="2" id="KW-0472">Membrane</keyword>
<keyword evidence="2" id="KW-0812">Transmembrane</keyword>
<sequence>MAGPQSGSQGTELVPSTKAHRSYYLVAFWLESTIYGMYFFLFIGTVMIFRRKKAADRSASIITMVGNSLMFGLSTIHNGVIVYQMIAAYALQEDPSFSAPVDYLRNFDNWSVYAYIIILPLVTWTGDMLVMYRCWIVWQRNNWVLLVPFILLLASFATSSIGIYWFRHKESISRAIMKHIFRTTFPLNVAQNVITTGLIAYRIWKQHRRSQQVGVQMVSSSLTLYTVLRIIIESAFIYTFEQVLMIILYFTTHPAIVIVQHASVPSTGIVFVLIAVRTHVAKYSVRSTRFSQSFFPVWLAEDEESDRSDQGRSSAAPITVVSAVDHHLELPTSNRKSSQLGRGKISSVSSQV</sequence>